<comment type="caution">
    <text evidence="2">The sequence shown here is derived from an EMBL/GenBank/DDBJ whole genome shotgun (WGS) entry which is preliminary data.</text>
</comment>
<keyword evidence="3" id="KW-1185">Reference proteome</keyword>
<dbReference type="EMBL" id="AWVJ01000053">
    <property type="protein sequence ID" value="ERK50361.1"/>
    <property type="molecule type" value="Genomic_DNA"/>
</dbReference>
<keyword evidence="1" id="KW-0812">Transmembrane</keyword>
<dbReference type="PATRIC" id="fig|1256908.3.peg.713"/>
<name>U2Q1Z1_EUBRA</name>
<dbReference type="Proteomes" id="UP000016608">
    <property type="component" value="Unassembled WGS sequence"/>
</dbReference>
<keyword evidence="1" id="KW-0472">Membrane</keyword>
<dbReference type="HOGENOM" id="CLU_1022125_0_0_9"/>
<evidence type="ECO:0000313" key="2">
    <source>
        <dbReference type="EMBL" id="ERK50361.1"/>
    </source>
</evidence>
<feature type="transmembrane region" description="Helical" evidence="1">
    <location>
        <begin position="42"/>
        <end position="61"/>
    </location>
</feature>
<protein>
    <submittedName>
        <fullName evidence="2">Uncharacterized protein</fullName>
    </submittedName>
</protein>
<evidence type="ECO:0000256" key="1">
    <source>
        <dbReference type="SAM" id="Phobius"/>
    </source>
</evidence>
<reference evidence="2 3" key="1">
    <citation type="submission" date="2013-06" db="EMBL/GenBank/DDBJ databases">
        <authorList>
            <person name="Weinstock G."/>
            <person name="Sodergren E."/>
            <person name="Lobos E.A."/>
            <person name="Fulton L."/>
            <person name="Fulton R."/>
            <person name="Courtney L."/>
            <person name="Fronick C."/>
            <person name="O'Laughlin M."/>
            <person name="Godfrey J."/>
            <person name="Wilson R.M."/>
            <person name="Miner T."/>
            <person name="Farmer C."/>
            <person name="Delehaunty K."/>
            <person name="Cordes M."/>
            <person name="Minx P."/>
            <person name="Tomlinson C."/>
            <person name="Chen J."/>
            <person name="Wollam A."/>
            <person name="Pepin K.H."/>
            <person name="Bhonagiri V."/>
            <person name="Zhang X."/>
            <person name="Warren W."/>
            <person name="Mitreva M."/>
            <person name="Mardis E.R."/>
            <person name="Wilson R.K."/>
        </authorList>
    </citation>
    <scope>NUCLEOTIDE SEQUENCE [LARGE SCALE GENOMIC DNA]</scope>
    <source>
        <strain evidence="2 3">ATCC 29099</strain>
    </source>
</reference>
<sequence length="272" mass="31395">MEIIMNKKFFNRIMFGVSIVYLIGAIIIIVTGKIKWDITNLFNTDGLSLLGCIFAVGELILSKRNIISKWINQMLIRNKVLQYRIGIVIELVEQKSIKYWINALENNLKQVLNIEELPSKPIKEIKNDSCKMYYETCGFMIDYYKNNECLNIRISGKGKYGKLHSRKKDIMYLSLLIETLSNSFLQDNIIRRTGTVKSFELTILKNGSQLSYGNIFNEELGCVNDYNIIVGTTSQSDIQYYLNDQEITMKMINVTSIYDGFIDFTNLLCSVE</sequence>
<proteinExistence type="predicted"/>
<evidence type="ECO:0000313" key="3">
    <source>
        <dbReference type="Proteomes" id="UP000016608"/>
    </source>
</evidence>
<feature type="transmembrane region" description="Helical" evidence="1">
    <location>
        <begin position="12"/>
        <end position="30"/>
    </location>
</feature>
<dbReference type="AlphaFoldDB" id="U2Q1Z1"/>
<organism evidence="2 3">
    <name type="scientific">Eubacterium ramulus ATCC 29099</name>
    <dbReference type="NCBI Taxonomy" id="1256908"/>
    <lineage>
        <taxon>Bacteria</taxon>
        <taxon>Bacillati</taxon>
        <taxon>Bacillota</taxon>
        <taxon>Clostridia</taxon>
        <taxon>Eubacteriales</taxon>
        <taxon>Eubacteriaceae</taxon>
        <taxon>Eubacterium</taxon>
    </lineage>
</organism>
<keyword evidence="1" id="KW-1133">Transmembrane helix</keyword>
<accession>U2Q1Z1</accession>
<gene>
    <name evidence="2" type="ORF">HMPREF0373_00774</name>
</gene>